<name>A0ACD5GLI1_9SPIR</name>
<keyword evidence="1" id="KW-0614">Plasmid</keyword>
<gene>
    <name evidence="1" type="ORF">QIA18_05575</name>
</gene>
<sequence>MSKFICFIFCVFCFVKCSLSKNSDFKNKDSLFQGVKNVENINSESDWKNSLGLSNKEFDTLIFFVNALKCELTKGYNKFPHFDIFLNRDASKIENYIKKFLLKLQGLGKVKELLSYIQYGRDNPPNVEGKDEEHGIDAKDLYKLESRLAYVFDNYFMLLNSPTSKVNNNDEPNSINSDSEIKILEEIKKVSYEFRSSTP</sequence>
<proteinExistence type="predicted"/>
<dbReference type="EMBL" id="CP179469">
    <property type="protein sequence ID" value="XPC85568.1"/>
    <property type="molecule type" value="Genomic_DNA"/>
</dbReference>
<organism evidence="1 2">
    <name type="scientific">Borreliella carolinensis</name>
    <dbReference type="NCBI Taxonomy" id="478174"/>
    <lineage>
        <taxon>Bacteria</taxon>
        <taxon>Pseudomonadati</taxon>
        <taxon>Spirochaetota</taxon>
        <taxon>Spirochaetia</taxon>
        <taxon>Spirochaetales</taxon>
        <taxon>Borreliaceae</taxon>
        <taxon>Borreliella</taxon>
    </lineage>
</organism>
<evidence type="ECO:0000313" key="2">
    <source>
        <dbReference type="Proteomes" id="UP001304851"/>
    </source>
</evidence>
<keyword evidence="2" id="KW-1185">Reference proteome</keyword>
<dbReference type="Proteomes" id="UP001304851">
    <property type="component" value="Plasmid lp28-5"/>
</dbReference>
<geneLocation type="plasmid" evidence="1 2">
    <name>lp28-5</name>
</geneLocation>
<reference evidence="1" key="1">
    <citation type="submission" date="2024-11" db="EMBL/GenBank/DDBJ databases">
        <title>Sequencing of Borrelia variable plasmids from multiple Borrelia sensu lato isolates.</title>
        <authorList>
            <person name="Mongodin E.F."/>
            <person name="Rudenko N."/>
            <person name="Fraser C.M."/>
            <person name="Schutzer S."/>
            <person name="Luft B."/>
            <person name="Morgan R."/>
            <person name="Casjens S."/>
            <person name="Qiu W."/>
        </authorList>
    </citation>
    <scope>NUCLEOTIDE SEQUENCE</scope>
    <source>
        <strain evidence="1">SCGT-18</strain>
    </source>
</reference>
<accession>A0ACD5GLI1</accession>
<protein>
    <submittedName>
        <fullName evidence="1">Uncharacterized protein</fullName>
    </submittedName>
</protein>
<evidence type="ECO:0000313" key="1">
    <source>
        <dbReference type="EMBL" id="XPC85568.1"/>
    </source>
</evidence>